<accession>X1JMK7</accession>
<comment type="caution">
    <text evidence="1">The sequence shown here is derived from an EMBL/GenBank/DDBJ whole genome shotgun (WGS) entry which is preliminary data.</text>
</comment>
<evidence type="ECO:0000313" key="1">
    <source>
        <dbReference type="EMBL" id="GAH71003.1"/>
    </source>
</evidence>
<dbReference type="EMBL" id="BARU01032429">
    <property type="protein sequence ID" value="GAH71003.1"/>
    <property type="molecule type" value="Genomic_DNA"/>
</dbReference>
<protein>
    <submittedName>
        <fullName evidence="1">Uncharacterized protein</fullName>
    </submittedName>
</protein>
<sequence length="101" mass="11036">MAIRSFQNMLYWPNLAPITTVSIRRLAEEVKTSANKNWFHAVKKVNKAAAITPGKDTGKMILKKAPTLEHPSMSAASSNSIGMLAKKPLSMSAQNGKVKVR</sequence>
<dbReference type="AlphaFoldDB" id="X1JMK7"/>
<name>X1JMK7_9ZZZZ</name>
<gene>
    <name evidence="1" type="ORF">S03H2_51153</name>
</gene>
<organism evidence="1">
    <name type="scientific">marine sediment metagenome</name>
    <dbReference type="NCBI Taxonomy" id="412755"/>
    <lineage>
        <taxon>unclassified sequences</taxon>
        <taxon>metagenomes</taxon>
        <taxon>ecological metagenomes</taxon>
    </lineage>
</organism>
<proteinExistence type="predicted"/>
<reference evidence="1" key="1">
    <citation type="journal article" date="2014" name="Front. Microbiol.">
        <title>High frequency of phylogenetically diverse reductive dehalogenase-homologous genes in deep subseafloor sedimentary metagenomes.</title>
        <authorList>
            <person name="Kawai M."/>
            <person name="Futagami T."/>
            <person name="Toyoda A."/>
            <person name="Takaki Y."/>
            <person name="Nishi S."/>
            <person name="Hori S."/>
            <person name="Arai W."/>
            <person name="Tsubouchi T."/>
            <person name="Morono Y."/>
            <person name="Uchiyama I."/>
            <person name="Ito T."/>
            <person name="Fujiyama A."/>
            <person name="Inagaki F."/>
            <person name="Takami H."/>
        </authorList>
    </citation>
    <scope>NUCLEOTIDE SEQUENCE</scope>
    <source>
        <strain evidence="1">Expedition CK06-06</strain>
    </source>
</reference>